<proteinExistence type="predicted"/>
<organism evidence="1 2">
    <name type="scientific">Mesorhizobium australicum</name>
    <dbReference type="NCBI Taxonomy" id="536018"/>
    <lineage>
        <taxon>Bacteria</taxon>
        <taxon>Pseudomonadati</taxon>
        <taxon>Pseudomonadota</taxon>
        <taxon>Alphaproteobacteria</taxon>
        <taxon>Hyphomicrobiales</taxon>
        <taxon>Phyllobacteriaceae</taxon>
        <taxon>Mesorhizobium</taxon>
    </lineage>
</organism>
<accession>A0ACC6T4M7</accession>
<evidence type="ECO:0000313" key="2">
    <source>
        <dbReference type="Proteomes" id="UP001480082"/>
    </source>
</evidence>
<name>A0ACC6T4M7_9HYPH</name>
<comment type="caution">
    <text evidence="1">The sequence shown here is derived from an EMBL/GenBank/DDBJ whole genome shotgun (WGS) entry which is preliminary data.</text>
</comment>
<dbReference type="Proteomes" id="UP001480082">
    <property type="component" value="Unassembled WGS sequence"/>
</dbReference>
<sequence length="162" mass="15659">MNLIVRTVVVGFVVSVGFGSVSASAQKASCSCATAYHGASNPVGSIVSAKGDVMVSQAAGYSPAKAGNTLDSGGRVVVGAKGSASVALGGCNLDVPANSSLDISRVEGNICLKLIGSEQTAAIQQSGGAVGGFGPPEGIFAGALLATGVLAATQDDDSAVSR</sequence>
<keyword evidence="2" id="KW-1185">Reference proteome</keyword>
<protein>
    <submittedName>
        <fullName evidence="1">Uncharacterized protein</fullName>
    </submittedName>
</protein>
<reference evidence="1 2" key="1">
    <citation type="journal article" date="2024" name="Proc. Natl. Acad. Sci. U.S.A.">
        <title>The evolutionary genomics of adaptation to stress in wild rhizobium bacteria.</title>
        <authorList>
            <person name="Kehlet-Delgado H."/>
            <person name="Montoya A.P."/>
            <person name="Jensen K.T."/>
            <person name="Wendlandt C.E."/>
            <person name="Dexheimer C."/>
            <person name="Roberts M."/>
            <person name="Torres Martinez L."/>
            <person name="Friesen M.L."/>
            <person name="Griffitts J.S."/>
            <person name="Porter S.S."/>
        </authorList>
    </citation>
    <scope>NUCLEOTIDE SEQUENCE [LARGE SCALE GENOMIC DNA]</scope>
    <source>
        <strain evidence="1 2">M0468</strain>
    </source>
</reference>
<dbReference type="EMBL" id="JAMYRI010000015">
    <property type="protein sequence ID" value="MER9286899.1"/>
    <property type="molecule type" value="Genomic_DNA"/>
</dbReference>
<evidence type="ECO:0000313" key="1">
    <source>
        <dbReference type="EMBL" id="MER9286899.1"/>
    </source>
</evidence>
<gene>
    <name evidence="1" type="ORF">NKI81_23555</name>
</gene>